<dbReference type="GO" id="GO:0005789">
    <property type="term" value="C:endoplasmic reticulum membrane"/>
    <property type="evidence" value="ECO:0007669"/>
    <property type="project" value="TreeGrafter"/>
</dbReference>
<organism evidence="5">
    <name type="scientific">Caenorhabditis brenneri</name>
    <name type="common">Nematode worm</name>
    <dbReference type="NCBI Taxonomy" id="135651"/>
    <lineage>
        <taxon>Eukaryota</taxon>
        <taxon>Metazoa</taxon>
        <taxon>Ecdysozoa</taxon>
        <taxon>Nematoda</taxon>
        <taxon>Chromadorea</taxon>
        <taxon>Rhabditida</taxon>
        <taxon>Rhabditina</taxon>
        <taxon>Rhabditomorpha</taxon>
        <taxon>Rhabditoidea</taxon>
        <taxon>Rhabditidae</taxon>
        <taxon>Peloderinae</taxon>
        <taxon>Caenorhabditis</taxon>
    </lineage>
</organism>
<dbReference type="InterPro" id="IPR011893">
    <property type="entry name" value="Selenoprotein_Rdx-typ"/>
</dbReference>
<keyword evidence="3" id="KW-1133">Transmembrane helix</keyword>
<evidence type="ECO:0000313" key="4">
    <source>
        <dbReference type="EMBL" id="EGT55312.1"/>
    </source>
</evidence>
<dbReference type="PANTHER" id="PTHR13544">
    <property type="entry name" value="SELENOPROTEIN T"/>
    <property type="match status" value="1"/>
</dbReference>
<gene>
    <name evidence="4" type="ORF">CAEBREN_24468</name>
</gene>
<evidence type="ECO:0000256" key="1">
    <source>
        <dbReference type="ARBA" id="ARBA00022729"/>
    </source>
</evidence>
<dbReference type="EMBL" id="GL379850">
    <property type="protein sequence ID" value="EGT55312.1"/>
    <property type="molecule type" value="Genomic_DNA"/>
</dbReference>
<dbReference type="Proteomes" id="UP000008068">
    <property type="component" value="Unassembled WGS sequence"/>
</dbReference>
<protein>
    <recommendedName>
        <fullName evidence="6">SelT-like protein</fullName>
    </recommendedName>
</protein>
<evidence type="ECO:0000256" key="3">
    <source>
        <dbReference type="SAM" id="Phobius"/>
    </source>
</evidence>
<dbReference type="InterPro" id="IPR019389">
    <property type="entry name" value="Selenoprotein_T"/>
</dbReference>
<dbReference type="NCBIfam" id="TIGR02174">
    <property type="entry name" value="CXXU_selWTH"/>
    <property type="match status" value="1"/>
</dbReference>
<dbReference type="InParanoid" id="G0N8S2"/>
<sequence length="220" mass="24649">MLSTSGAFIIGLFFFVSIFDIFIVKANENSNDNKNLDEKFEDSLSIQNENTDTSQGGNLLPTLQDRNSKDHSTLKFLFCVSCGYKQAFMQFSDLANEKYPDILIDGDNFAPALWKTFLAQAIGIVKSVLLIIIMTGTNPFETLGFGYPQLLQRAHNNKLSFGMLLYLLANMIESCLLATGAFEIFLNGEQIWSKIETGRVPSPEEFIQLIDAKLVNKTVY</sequence>
<dbReference type="OrthoDB" id="60822at2759"/>
<feature type="transmembrane region" description="Helical" evidence="3">
    <location>
        <begin position="6"/>
        <end position="24"/>
    </location>
</feature>
<accession>G0N8S2</accession>
<dbReference type="AlphaFoldDB" id="G0N8S2"/>
<keyword evidence="2" id="KW-0676">Redox-active center</keyword>
<evidence type="ECO:0000313" key="5">
    <source>
        <dbReference type="Proteomes" id="UP000008068"/>
    </source>
</evidence>
<dbReference type="Pfam" id="PF10262">
    <property type="entry name" value="Rdx"/>
    <property type="match status" value="1"/>
</dbReference>
<keyword evidence="3" id="KW-0472">Membrane</keyword>
<dbReference type="GO" id="GO:0004791">
    <property type="term" value="F:thioredoxin-disulfide reductase (NADPH) activity"/>
    <property type="evidence" value="ECO:0007669"/>
    <property type="project" value="TreeGrafter"/>
</dbReference>
<feature type="transmembrane region" description="Helical" evidence="3">
    <location>
        <begin position="117"/>
        <end position="140"/>
    </location>
</feature>
<dbReference type="InterPro" id="IPR036249">
    <property type="entry name" value="Thioredoxin-like_sf"/>
</dbReference>
<reference evidence="5" key="1">
    <citation type="submission" date="2011-07" db="EMBL/GenBank/DDBJ databases">
        <authorList>
            <consortium name="Caenorhabditis brenneri Sequencing and Analysis Consortium"/>
            <person name="Wilson R.K."/>
        </authorList>
    </citation>
    <scope>NUCLEOTIDE SEQUENCE [LARGE SCALE GENOMIC DNA]</scope>
    <source>
        <strain evidence="5">PB2801</strain>
    </source>
</reference>
<evidence type="ECO:0008006" key="6">
    <source>
        <dbReference type="Google" id="ProtNLM"/>
    </source>
</evidence>
<keyword evidence="3" id="KW-0812">Transmembrane</keyword>
<dbReference type="eggNOG" id="KOG3286">
    <property type="taxonomic scope" value="Eukaryota"/>
</dbReference>
<dbReference type="GO" id="GO:0045454">
    <property type="term" value="P:cell redox homeostasis"/>
    <property type="evidence" value="ECO:0007669"/>
    <property type="project" value="TreeGrafter"/>
</dbReference>
<keyword evidence="5" id="KW-1185">Reference proteome</keyword>
<dbReference type="STRING" id="135651.G0N8S2"/>
<keyword evidence="1" id="KW-0732">Signal</keyword>
<feature type="transmembrane region" description="Helical" evidence="3">
    <location>
        <begin position="160"/>
        <end position="186"/>
    </location>
</feature>
<dbReference type="PANTHER" id="PTHR13544:SF0">
    <property type="entry name" value="THIOREDOXIN REDUCTASE-LIKE SELENOPROTEIN T"/>
    <property type="match status" value="1"/>
</dbReference>
<dbReference type="OMA" id="CGYQRAF"/>
<dbReference type="SUPFAM" id="SSF52833">
    <property type="entry name" value="Thioredoxin-like"/>
    <property type="match status" value="1"/>
</dbReference>
<proteinExistence type="predicted"/>
<name>G0N8S2_CAEBE</name>
<evidence type="ECO:0000256" key="2">
    <source>
        <dbReference type="ARBA" id="ARBA00023284"/>
    </source>
</evidence>
<dbReference type="HOGENOM" id="CLU_1278648_0_0_1"/>
<dbReference type="Gene3D" id="3.40.30.10">
    <property type="entry name" value="Glutaredoxin"/>
    <property type="match status" value="1"/>
</dbReference>